<dbReference type="PANTHER" id="PTHR30621">
    <property type="entry name" value="GLUTAMINE SYNTHETASE ADENYLYLTRANSFERASE"/>
    <property type="match status" value="1"/>
</dbReference>
<keyword evidence="5" id="KW-0460">Magnesium</keyword>
<dbReference type="GO" id="GO:0016874">
    <property type="term" value="F:ligase activity"/>
    <property type="evidence" value="ECO:0007669"/>
    <property type="project" value="UniProtKB-KW"/>
</dbReference>
<sequence length="1064" mass="119859">MSPESLSAQLESFCKQGDEKALAHLAAELGFVQSSRSAANLLLLYPWAGSGANLAQLAQQALAAADPDQALNGLERLAGMLQPEDRQALFSSTQACWHVLIVLGASTFLTNILCRRPTLCRPLFVDGGLLKNKNTADMLDDLCRQSDRPRNFPALQKELRLYKQQEILRIAGRDLGGLAPLEEVTAELSDLAAACLQRAVDICGELLQTEHGAPLIDTPDGNPGIEAEFVVLAMGKFGGRELNFSSDIDLIYCYSSDQGQTTGTPDGKGGMKNRLRLHQYFVKLAELVTRAIGQRTEEGLVFRVDLDLRPEGKSGEVVNSLSNTEAYYEHWGQSWERCAMLKAKPIAGSLALGEQLLDYLEPFIYRRFLDYTMIEDLKLMKQKINRNLTREREGELNLKLGRGGIREIEFFIQAIQLVHSGKKPELRERNSLKALALLRREGLADEETYNTLSEAYIFLRTTEHRIQVEQERQTHNLPLNSHELSLLGRRCGFAEQGAFMAELERHRQGVEAIYHDLFYTGEEEAAIEVSREVRMLLDPALDEDLAKDLLEEKGFSLPDAAYTNLLTLRDGPPHVRLSPMGRRHLERIAPLLLQEVLDFPEPDMALRNLEHFLSGLHARATFYALLAENLQIPKLLISLFGTSQFLSRNLIQHPEILDMLVARAHAVERKDRDTMKQDLERLLQLAPDYEGQLNALRRFRNEEFLRIALNDLYGKMAPQEGPRQLTQVAEICLEKAVFIARRELLPRFGIPTCQNPDGSIGEAAFAVVGMGKLGGCELTYHSDLDIIFIFEGEGNTAAAPESDPERFRPRSNQEYFARLAQRIISILGLITGEGYVYQLDTRLRPSGHQGPLVTSLSAYRAYHATSSQLWERQALIKARVVVGPAPLAERIAACNHAIVYQSPLPADHKQEIYRLRQRMEQEIAREDGGRLNIKTGRGGLVDVEFLVQYLQLLHGDSCPALQTQNTLTALKVLHRQDLLNKTDYRLLASGYQFLRRLENRLRLVHDQSINAFTDDPAGLAKMARRLGYQQDRADRQLLTDYHNATENIRAIFDRYLAPEKMTSD</sequence>
<evidence type="ECO:0000256" key="3">
    <source>
        <dbReference type="ARBA" id="ARBA00022741"/>
    </source>
</evidence>
<organism evidence="9 10">
    <name type="scientific">Syntrophotalea carbinolica (strain DSM 2380 / NBRC 103641 / GraBd1)</name>
    <name type="common">Pelobacter carbinolicus</name>
    <dbReference type="NCBI Taxonomy" id="338963"/>
    <lineage>
        <taxon>Bacteria</taxon>
        <taxon>Pseudomonadati</taxon>
        <taxon>Thermodesulfobacteriota</taxon>
        <taxon>Desulfuromonadia</taxon>
        <taxon>Desulfuromonadales</taxon>
        <taxon>Syntrophotaleaceae</taxon>
        <taxon>Syntrophotalea</taxon>
    </lineage>
</organism>
<dbReference type="FunFam" id="1.20.120.330:FF:000005">
    <property type="entry name" value="Bifunctional glutamine synthetase adenylyltransferase/adenylyl-removing enzyme"/>
    <property type="match status" value="1"/>
</dbReference>
<dbReference type="Pfam" id="PF08335">
    <property type="entry name" value="GlnD_UR_UTase"/>
    <property type="match status" value="2"/>
</dbReference>
<reference evidence="9 10" key="2">
    <citation type="journal article" date="2012" name="BMC Genomics">
        <title>The genome of Pelobacter carbinolicus reveals surprising metabolic capabilities and physiological features.</title>
        <authorList>
            <person name="Aklujkar M."/>
            <person name="Haveman S.A."/>
            <person name="Didonato R.Jr."/>
            <person name="Chertkov O."/>
            <person name="Han C.S."/>
            <person name="Land M.L."/>
            <person name="Brown P."/>
            <person name="Lovley D.R."/>
        </authorList>
    </citation>
    <scope>NUCLEOTIDE SEQUENCE [LARGE SCALE GENOMIC DNA]</scope>
    <source>
        <strain evidence="10">DSM 2380 / NBRC 103641 / GraBd1</strain>
    </source>
</reference>
<dbReference type="KEGG" id="pca:Pcar_2171"/>
<evidence type="ECO:0000259" key="8">
    <source>
        <dbReference type="Pfam" id="PF08335"/>
    </source>
</evidence>
<evidence type="ECO:0000256" key="2">
    <source>
        <dbReference type="ARBA" id="ARBA00022695"/>
    </source>
</evidence>
<keyword evidence="9" id="KW-0436">Ligase</keyword>
<evidence type="ECO:0000256" key="6">
    <source>
        <dbReference type="ARBA" id="ARBA00023268"/>
    </source>
</evidence>
<reference evidence="10" key="1">
    <citation type="submission" date="2005-10" db="EMBL/GenBank/DDBJ databases">
        <title>Complete sequence of Pelobacter carbinolicus DSM 2380.</title>
        <authorList>
            <person name="Copeland A."/>
            <person name="Lucas S."/>
            <person name="Lapidus A."/>
            <person name="Barry K."/>
            <person name="Detter J.C."/>
            <person name="Glavina T."/>
            <person name="Hammon N."/>
            <person name="Israni S."/>
            <person name="Pitluck S."/>
            <person name="Chertkov O."/>
            <person name="Schmutz J."/>
            <person name="Larimer F."/>
            <person name="Land M."/>
            <person name="Kyrpides N."/>
            <person name="Ivanova N."/>
            <person name="Richardson P."/>
        </authorList>
    </citation>
    <scope>NUCLEOTIDE SEQUENCE [LARGE SCALE GENOMIC DNA]</scope>
    <source>
        <strain evidence="10">DSM 2380 / NBRC 103641 / GraBd1</strain>
    </source>
</reference>
<evidence type="ECO:0000256" key="1">
    <source>
        <dbReference type="ARBA" id="ARBA00022679"/>
    </source>
</evidence>
<evidence type="ECO:0000256" key="5">
    <source>
        <dbReference type="ARBA" id="ARBA00022842"/>
    </source>
</evidence>
<dbReference type="EMBL" id="CP000142">
    <property type="protein sequence ID" value="ABA89410.1"/>
    <property type="molecule type" value="Genomic_DNA"/>
</dbReference>
<dbReference type="InterPro" id="IPR005190">
    <property type="entry name" value="GlnE_rpt_dom"/>
</dbReference>
<dbReference type="Pfam" id="PF03710">
    <property type="entry name" value="GlnE"/>
    <property type="match status" value="2"/>
</dbReference>
<dbReference type="GO" id="GO:0005524">
    <property type="term" value="F:ATP binding"/>
    <property type="evidence" value="ECO:0007669"/>
    <property type="project" value="UniProtKB-KW"/>
</dbReference>
<name>Q3A2J7_SYNC1</name>
<evidence type="ECO:0000256" key="4">
    <source>
        <dbReference type="ARBA" id="ARBA00022840"/>
    </source>
</evidence>
<dbReference type="NCBIfam" id="NF008292">
    <property type="entry name" value="PRK11072.1"/>
    <property type="match status" value="1"/>
</dbReference>
<dbReference type="HOGENOM" id="CLU_006233_1_1_7"/>
<evidence type="ECO:0000259" key="7">
    <source>
        <dbReference type="Pfam" id="PF03710"/>
    </source>
</evidence>
<dbReference type="Gene3D" id="3.30.460.10">
    <property type="entry name" value="Beta Polymerase, domain 2"/>
    <property type="match status" value="2"/>
</dbReference>
<feature type="domain" description="PII-uridylyltransferase/Glutamine-synthetase adenylyltransferase" evidence="8">
    <location>
        <begin position="379"/>
        <end position="518"/>
    </location>
</feature>
<dbReference type="Gene3D" id="1.20.120.1510">
    <property type="match status" value="1"/>
</dbReference>
<dbReference type="GO" id="GO:0008882">
    <property type="term" value="F:[glutamate-ammonia-ligase] adenylyltransferase activity"/>
    <property type="evidence" value="ECO:0007669"/>
    <property type="project" value="InterPro"/>
</dbReference>
<keyword evidence="4" id="KW-0067">ATP-binding</keyword>
<dbReference type="InterPro" id="IPR023057">
    <property type="entry name" value="GlnE"/>
</dbReference>
<dbReference type="GO" id="GO:0000820">
    <property type="term" value="P:regulation of glutamine family amino acid metabolic process"/>
    <property type="evidence" value="ECO:0007669"/>
    <property type="project" value="TreeGrafter"/>
</dbReference>
<accession>Q3A2J7</accession>
<keyword evidence="3" id="KW-0547">Nucleotide-binding</keyword>
<dbReference type="AlphaFoldDB" id="Q3A2J7"/>
<keyword evidence="6" id="KW-0511">Multifunctional enzyme</keyword>
<dbReference type="eggNOG" id="COG1391">
    <property type="taxonomic scope" value="Bacteria"/>
</dbReference>
<dbReference type="InterPro" id="IPR043519">
    <property type="entry name" value="NT_sf"/>
</dbReference>
<dbReference type="GO" id="GO:0005829">
    <property type="term" value="C:cytosol"/>
    <property type="evidence" value="ECO:0007669"/>
    <property type="project" value="TreeGrafter"/>
</dbReference>
<dbReference type="OrthoDB" id="9759366at2"/>
<dbReference type="RefSeq" id="WP_011341923.1">
    <property type="nucleotide sequence ID" value="NC_007498.2"/>
</dbReference>
<dbReference type="HAMAP" id="MF_00802">
    <property type="entry name" value="GlnE"/>
    <property type="match status" value="1"/>
</dbReference>
<dbReference type="Gene3D" id="1.20.120.330">
    <property type="entry name" value="Nucleotidyltransferases domain 2"/>
    <property type="match status" value="2"/>
</dbReference>
<feature type="domain" description="Glutamate-ammonia ligase adenylyltransferase repeated" evidence="7">
    <location>
        <begin position="100"/>
        <end position="356"/>
    </location>
</feature>
<keyword evidence="10" id="KW-1185">Reference proteome</keyword>
<keyword evidence="2 9" id="KW-0548">Nucleotidyltransferase</keyword>
<dbReference type="InterPro" id="IPR013546">
    <property type="entry name" value="PII_UdlTrfase/GS_AdlTrfase"/>
</dbReference>
<dbReference type="STRING" id="338963.Pcar_2171"/>
<dbReference type="Proteomes" id="UP000002534">
    <property type="component" value="Chromosome"/>
</dbReference>
<evidence type="ECO:0000313" key="10">
    <source>
        <dbReference type="Proteomes" id="UP000002534"/>
    </source>
</evidence>
<keyword evidence="1 9" id="KW-0808">Transferase</keyword>
<dbReference type="PANTHER" id="PTHR30621:SF0">
    <property type="entry name" value="BIFUNCTIONAL GLUTAMINE SYNTHETASE ADENYLYLTRANSFERASE_ADENYLYL-REMOVING ENZYME"/>
    <property type="match status" value="1"/>
</dbReference>
<dbReference type="SUPFAM" id="SSF81593">
    <property type="entry name" value="Nucleotidyltransferase substrate binding subunit/domain"/>
    <property type="match status" value="2"/>
</dbReference>
<proteinExistence type="inferred from homology"/>
<gene>
    <name evidence="9" type="primary">glnE</name>
    <name evidence="9" type="ordered locus">Pcar_2171</name>
</gene>
<feature type="domain" description="PII-uridylyltransferase/Glutamine-synthetase adenylyltransferase" evidence="8">
    <location>
        <begin position="915"/>
        <end position="1054"/>
    </location>
</feature>
<evidence type="ECO:0000313" key="9">
    <source>
        <dbReference type="EMBL" id="ABA89410.1"/>
    </source>
</evidence>
<protein>
    <submittedName>
        <fullName evidence="9">Glutamate--ammonia ligase adenylyltransferase</fullName>
    </submittedName>
</protein>
<feature type="domain" description="Glutamate-ammonia ligase adenylyltransferase repeated" evidence="7">
    <location>
        <begin position="635"/>
        <end position="889"/>
    </location>
</feature>
<dbReference type="CDD" id="cd05401">
    <property type="entry name" value="NT_GlnE_GlnD_like"/>
    <property type="match status" value="2"/>
</dbReference>
<dbReference type="SUPFAM" id="SSF81301">
    <property type="entry name" value="Nucleotidyltransferase"/>
    <property type="match status" value="2"/>
</dbReference>